<accession>A0ABV5IT57</accession>
<dbReference type="SMART" id="SM00867">
    <property type="entry name" value="YceI"/>
    <property type="match status" value="1"/>
</dbReference>
<feature type="domain" description="Lipid/polyisoprenoid-binding YceI-like" evidence="2">
    <location>
        <begin position="13"/>
        <end position="172"/>
    </location>
</feature>
<dbReference type="PANTHER" id="PTHR34406">
    <property type="entry name" value="PROTEIN YCEI"/>
    <property type="match status" value="1"/>
</dbReference>
<name>A0ABV5IT57_9ACTN</name>
<protein>
    <submittedName>
        <fullName evidence="3">YceI family protein</fullName>
    </submittedName>
</protein>
<comment type="caution">
    <text evidence="3">The sequence shown here is derived from an EMBL/GenBank/DDBJ whole genome shotgun (WGS) entry which is preliminary data.</text>
</comment>
<evidence type="ECO:0000313" key="4">
    <source>
        <dbReference type="Proteomes" id="UP001589647"/>
    </source>
</evidence>
<dbReference type="RefSeq" id="WP_189653723.1">
    <property type="nucleotide sequence ID" value="NZ_BMRC01000047.1"/>
</dbReference>
<reference evidence="3 4" key="1">
    <citation type="submission" date="2024-09" db="EMBL/GenBank/DDBJ databases">
        <authorList>
            <person name="Sun Q."/>
            <person name="Mori K."/>
        </authorList>
    </citation>
    <scope>NUCLEOTIDE SEQUENCE [LARGE SCALE GENOMIC DNA]</scope>
    <source>
        <strain evidence="3 4">CCM 3426</strain>
    </source>
</reference>
<dbReference type="PANTHER" id="PTHR34406:SF1">
    <property type="entry name" value="PROTEIN YCEI"/>
    <property type="match status" value="1"/>
</dbReference>
<sequence>MTSTTSLSTLTGDYVIDPTGTRIGFVARHTMASRVRGRFDDFEGALRLDGDDPSRSDVRLAIRSHSIRTGSEQRDGHLRGRFLRVGDHPSITFTSTGAERTGEAAFRLTGDLTMCGVTQPVALDLTLTGDGDRVRFGGGATIDRLDWGVNWNAATALLVARKVVLELDVTATRRP</sequence>
<dbReference type="Pfam" id="PF04264">
    <property type="entry name" value="YceI"/>
    <property type="match status" value="1"/>
</dbReference>
<dbReference type="Proteomes" id="UP001589647">
    <property type="component" value="Unassembled WGS sequence"/>
</dbReference>
<gene>
    <name evidence="3" type="ORF">ACFFV7_41635</name>
</gene>
<dbReference type="InterPro" id="IPR036761">
    <property type="entry name" value="TTHA0802/YceI-like_sf"/>
</dbReference>
<dbReference type="SUPFAM" id="SSF101874">
    <property type="entry name" value="YceI-like"/>
    <property type="match status" value="1"/>
</dbReference>
<evidence type="ECO:0000259" key="2">
    <source>
        <dbReference type="SMART" id="SM00867"/>
    </source>
</evidence>
<evidence type="ECO:0000313" key="3">
    <source>
        <dbReference type="EMBL" id="MFB9207743.1"/>
    </source>
</evidence>
<dbReference type="Gene3D" id="2.40.128.110">
    <property type="entry name" value="Lipid/polyisoprenoid-binding, YceI-like"/>
    <property type="match status" value="1"/>
</dbReference>
<dbReference type="InterPro" id="IPR007372">
    <property type="entry name" value="Lipid/polyisoprenoid-bd_YceI"/>
</dbReference>
<comment type="similarity">
    <text evidence="1">Belongs to the UPF0312 family.</text>
</comment>
<proteinExistence type="inferred from homology"/>
<keyword evidence="4" id="KW-1185">Reference proteome</keyword>
<evidence type="ECO:0000256" key="1">
    <source>
        <dbReference type="ARBA" id="ARBA00008812"/>
    </source>
</evidence>
<dbReference type="EMBL" id="JBHMEI010000064">
    <property type="protein sequence ID" value="MFB9207743.1"/>
    <property type="molecule type" value="Genomic_DNA"/>
</dbReference>
<organism evidence="3 4">
    <name type="scientific">Nonomuraea spiralis</name>
    <dbReference type="NCBI Taxonomy" id="46182"/>
    <lineage>
        <taxon>Bacteria</taxon>
        <taxon>Bacillati</taxon>
        <taxon>Actinomycetota</taxon>
        <taxon>Actinomycetes</taxon>
        <taxon>Streptosporangiales</taxon>
        <taxon>Streptosporangiaceae</taxon>
        <taxon>Nonomuraea</taxon>
    </lineage>
</organism>